<name>A0A8B9RCF4_ASTMX</name>
<feature type="region of interest" description="Disordered" evidence="13">
    <location>
        <begin position="1048"/>
        <end position="1068"/>
    </location>
</feature>
<feature type="transmembrane region" description="Helical" evidence="12">
    <location>
        <begin position="1014"/>
        <end position="1031"/>
    </location>
</feature>
<dbReference type="PANTHER" id="PTHR11453:SF14">
    <property type="entry name" value="ANION EXCHANGE PROTEIN 2"/>
    <property type="match status" value="1"/>
</dbReference>
<dbReference type="PANTHER" id="PTHR11453">
    <property type="entry name" value="ANION EXCHANGE PROTEIN"/>
    <property type="match status" value="1"/>
</dbReference>
<evidence type="ECO:0000256" key="12">
    <source>
        <dbReference type="RuleBase" id="RU362035"/>
    </source>
</evidence>
<keyword evidence="10 12" id="KW-0472">Membrane</keyword>
<dbReference type="GO" id="GO:0016323">
    <property type="term" value="C:basolateral plasma membrane"/>
    <property type="evidence" value="ECO:0007669"/>
    <property type="project" value="TreeGrafter"/>
</dbReference>
<organism evidence="16 17">
    <name type="scientific">Astyanax mexicanus</name>
    <name type="common">Blind cave fish</name>
    <name type="synonym">Astyanax fasciatus mexicanus</name>
    <dbReference type="NCBI Taxonomy" id="7994"/>
    <lineage>
        <taxon>Eukaryota</taxon>
        <taxon>Metazoa</taxon>
        <taxon>Chordata</taxon>
        <taxon>Craniata</taxon>
        <taxon>Vertebrata</taxon>
        <taxon>Euteleostomi</taxon>
        <taxon>Actinopterygii</taxon>
        <taxon>Neopterygii</taxon>
        <taxon>Teleostei</taxon>
        <taxon>Ostariophysi</taxon>
        <taxon>Characiformes</taxon>
        <taxon>Characoidei</taxon>
        <taxon>Acestrorhamphidae</taxon>
        <taxon>Acestrorhamphinae</taxon>
        <taxon>Astyanax</taxon>
    </lineage>
</organism>
<dbReference type="SUPFAM" id="SSF55804">
    <property type="entry name" value="Phoshotransferase/anion transport protein"/>
    <property type="match status" value="1"/>
</dbReference>
<keyword evidence="5" id="KW-1003">Cell membrane</keyword>
<keyword evidence="4" id="KW-0050">Antiport</keyword>
<evidence type="ECO:0000256" key="11">
    <source>
        <dbReference type="ARBA" id="ARBA00049347"/>
    </source>
</evidence>
<feature type="transmembrane region" description="Helical" evidence="12">
    <location>
        <begin position="541"/>
        <end position="563"/>
    </location>
</feature>
<evidence type="ECO:0000259" key="15">
    <source>
        <dbReference type="Pfam" id="PF07565"/>
    </source>
</evidence>
<dbReference type="PRINTS" id="PR00165">
    <property type="entry name" value="ANIONEXCHNGR"/>
</dbReference>
<evidence type="ECO:0000256" key="2">
    <source>
        <dbReference type="ARBA" id="ARBA00010993"/>
    </source>
</evidence>
<dbReference type="Proteomes" id="UP000694621">
    <property type="component" value="Unplaced"/>
</dbReference>
<feature type="compositionally biased region" description="Acidic residues" evidence="13">
    <location>
        <begin position="1048"/>
        <end position="1061"/>
    </location>
</feature>
<comment type="similarity">
    <text evidence="2 12">Belongs to the anion exchanger (TC 2.A.31) family.</text>
</comment>
<dbReference type="FunFam" id="1.10.287.570:FF:000001">
    <property type="entry name" value="Anion exchange protein"/>
    <property type="match status" value="1"/>
</dbReference>
<sequence>MFQFCLVFQFRSNLLITFGLNRQRERQAGKQADTGKQTDFWCSESPSGDCESGSLPRVSSASRNYDLQERRRTGNMTGTEQAKYQRIPTDETEALTLASADLDGIKSHRFEDVPGVRRHLVRKSTKGQIVHISKDYKEPCTRNRKLDRTPHEVFVELNELIVDKNQELQWRETARWIKFEEDVEEETDRWGKPHVASLSFRSLLELRKTISHGAVLLDLDQKNLPGIAHQVVEQMIISDQIKAEDRANVLRALLLKHSHPSDEKEHPTFPRNISAASLGSLMAHHHHHSNSTSSQAEPSVMQPLMGSETAKTDTVLQMETERNEVRICASVVGIHRSKSKHELKLLEKIPENAEATVVLVGSVDFLEQPTMAFVRLQEAVELDSVLEVPVPVRFLFVLLGPPSTNMDYHQIGRSISTLMSDKSFHEAAYLADERQDLLNAINSFLDCSIVLPPSEMGGEELLRSVAHFQREMLRKREEQEVSLLAKEPKSLEEKGQLVPKAPEDDPLQRTGRPFGGMIRDIRRRYPKYLSDFKDALNPQCMAAVIFIYFAALSPAITFGGLLGEKTEGLIGVSELIVATCIQGVVFCLLGAQPLLVVGFSGPLLVFEEAFYSFCKSNGLEYLTGRVWIGFWLIIIVVVMVAFEGSFLVRFVSRFTQEIFSFLISLIFIYETFSKLAKIFQQHPLQRCSFVNVSVLNESEISPMENFTWSSEATNSSSTIVIKGEPNTALLSLVLMSGTFFIAFYLRKFKNSAFFPGRLRRVIGDFGVPIAILIMVLVDYSIQETYTQKLSVPSGFSVTSPDKRGWIVNPLGSEVQFPVWMMAASVLPALLVFILIFMETQITTLIVSKKERMLIKGSGFHLDLLVIVAMGGICALFGLPWMAAATVRSVTHVNALTVMSKAVAPGDKPRIQEVKEQRVTGLLVAILVGLSIVIGDLLRQIPIAVLFGIFLYMGVMSLNGIQLTERMQLLLMPPKYHPDHTYVRKVRTLRMHLFTALQVVCLAALWAVMSTSASLAFPFVLILTVPLKMFLLPRIFSTREMQCLDADEAEPTFDEKEGQDEYTEMHMPV</sequence>
<keyword evidence="7 12" id="KW-0812">Transmembrane</keyword>
<dbReference type="GO" id="GO:0005452">
    <property type="term" value="F:solute:inorganic anion antiporter activity"/>
    <property type="evidence" value="ECO:0007669"/>
    <property type="project" value="InterPro"/>
</dbReference>
<dbReference type="PRINTS" id="PR01231">
    <property type="entry name" value="HCO3TRNSPORT"/>
</dbReference>
<gene>
    <name evidence="16" type="primary">slc4a2b</name>
</gene>
<keyword evidence="6" id="KW-0039">Anion exchange</keyword>
<evidence type="ECO:0000256" key="3">
    <source>
        <dbReference type="ARBA" id="ARBA00022448"/>
    </source>
</evidence>
<evidence type="ECO:0000313" key="16">
    <source>
        <dbReference type="Ensembl" id="ENSAMXP00005032749.1"/>
    </source>
</evidence>
<feature type="transmembrane region" description="Helical" evidence="12">
    <location>
        <begin position="917"/>
        <end position="934"/>
    </location>
</feature>
<evidence type="ECO:0000259" key="14">
    <source>
        <dbReference type="Pfam" id="PF00955"/>
    </source>
</evidence>
<keyword evidence="9 12" id="KW-0406">Ion transport</keyword>
<feature type="transmembrane region" description="Helical" evidence="12">
    <location>
        <begin position="727"/>
        <end position="745"/>
    </location>
</feature>
<evidence type="ECO:0000313" key="17">
    <source>
        <dbReference type="Proteomes" id="UP000694621"/>
    </source>
</evidence>
<dbReference type="Gene3D" id="3.40.930.10">
    <property type="entry name" value="Mannitol-specific EII, Chain A"/>
    <property type="match status" value="1"/>
</dbReference>
<feature type="transmembrane region" description="Helical" evidence="12">
    <location>
        <begin position="626"/>
        <end position="651"/>
    </location>
</feature>
<dbReference type="PROSITE" id="PS00219">
    <property type="entry name" value="ANION_EXCHANGER_1"/>
    <property type="match status" value="1"/>
</dbReference>
<dbReference type="InterPro" id="IPR016152">
    <property type="entry name" value="PTrfase/Anion_transptr"/>
</dbReference>
<feature type="transmembrane region" description="Helical" evidence="12">
    <location>
        <begin position="858"/>
        <end position="882"/>
    </location>
</feature>
<dbReference type="NCBIfam" id="TIGR00834">
    <property type="entry name" value="ae"/>
    <property type="match status" value="1"/>
</dbReference>
<feature type="transmembrane region" description="Helical" evidence="12">
    <location>
        <begin position="765"/>
        <end position="782"/>
    </location>
</feature>
<dbReference type="GO" id="GO:0008509">
    <property type="term" value="F:monoatomic anion transmembrane transporter activity"/>
    <property type="evidence" value="ECO:0007669"/>
    <property type="project" value="InterPro"/>
</dbReference>
<protein>
    <recommendedName>
        <fullName evidence="12">Anion exchange protein</fullName>
    </recommendedName>
</protein>
<dbReference type="Ensembl" id="ENSAMXT00005035793.1">
    <property type="protein sequence ID" value="ENSAMXP00005032749.1"/>
    <property type="gene ID" value="ENSAMXG00005008922.1"/>
</dbReference>
<keyword evidence="3 12" id="KW-0813">Transport</keyword>
<dbReference type="InterPro" id="IPR018241">
    <property type="entry name" value="Anion_exchange_CS"/>
</dbReference>
<dbReference type="AlphaFoldDB" id="A0A8B9RCF4"/>
<comment type="catalytic activity">
    <reaction evidence="11">
        <text>hydrogencarbonate(in) + chloride(out) = hydrogencarbonate(out) + chloride(in)</text>
        <dbReference type="Rhea" id="RHEA:72363"/>
        <dbReference type="ChEBI" id="CHEBI:17544"/>
        <dbReference type="ChEBI" id="CHEBI:17996"/>
    </reaction>
</comment>
<dbReference type="GO" id="GO:0015701">
    <property type="term" value="P:bicarbonate transport"/>
    <property type="evidence" value="ECO:0007669"/>
    <property type="project" value="TreeGrafter"/>
</dbReference>
<evidence type="ECO:0000256" key="8">
    <source>
        <dbReference type="ARBA" id="ARBA00022989"/>
    </source>
</evidence>
<evidence type="ECO:0000256" key="9">
    <source>
        <dbReference type="ARBA" id="ARBA00023065"/>
    </source>
</evidence>
<proteinExistence type="inferred from homology"/>
<dbReference type="InterPro" id="IPR001717">
    <property type="entry name" value="Anion_exchange"/>
</dbReference>
<dbReference type="InterPro" id="IPR011531">
    <property type="entry name" value="HCO3_transpt-like_TM_dom"/>
</dbReference>
<dbReference type="PROSITE" id="PS00220">
    <property type="entry name" value="ANION_EXCHANGER_2"/>
    <property type="match status" value="1"/>
</dbReference>
<keyword evidence="8 12" id="KW-1133">Transmembrane helix</keyword>
<evidence type="ECO:0000256" key="13">
    <source>
        <dbReference type="SAM" id="MobiDB-lite"/>
    </source>
</evidence>
<dbReference type="InterPro" id="IPR013769">
    <property type="entry name" value="Band3_cytoplasmic_dom"/>
</dbReference>
<feature type="transmembrane region" description="Helical" evidence="12">
    <location>
        <begin position="575"/>
        <end position="606"/>
    </location>
</feature>
<dbReference type="InterPro" id="IPR003020">
    <property type="entry name" value="HCO3_transpt_euk"/>
</dbReference>
<evidence type="ECO:0000256" key="10">
    <source>
        <dbReference type="ARBA" id="ARBA00023136"/>
    </source>
</evidence>
<evidence type="ECO:0000256" key="6">
    <source>
        <dbReference type="ARBA" id="ARBA00022681"/>
    </source>
</evidence>
<dbReference type="FunFam" id="3.40.930.10:FF:000004">
    <property type="entry name" value="Anion exchange protein"/>
    <property type="match status" value="1"/>
</dbReference>
<feature type="compositionally biased region" description="Basic and acidic residues" evidence="13">
    <location>
        <begin position="490"/>
        <end position="507"/>
    </location>
</feature>
<feature type="transmembrane region" description="Helical" evidence="12">
    <location>
        <begin position="940"/>
        <end position="960"/>
    </location>
</feature>
<feature type="region of interest" description="Disordered" evidence="13">
    <location>
        <begin position="490"/>
        <end position="509"/>
    </location>
</feature>
<dbReference type="Pfam" id="PF00955">
    <property type="entry name" value="HCO3_cotransp"/>
    <property type="match status" value="1"/>
</dbReference>
<feature type="domain" description="Bicarbonate transporter-like transmembrane" evidence="14">
    <location>
        <begin position="512"/>
        <end position="1047"/>
    </location>
</feature>
<feature type="domain" description="Band 3 cytoplasmic" evidence="15">
    <location>
        <begin position="151"/>
        <end position="456"/>
    </location>
</feature>
<accession>A0A8B9RCF4</accession>
<dbReference type="Pfam" id="PF07565">
    <property type="entry name" value="Band_3_cyto"/>
    <property type="match status" value="1"/>
</dbReference>
<feature type="region of interest" description="Disordered" evidence="13">
    <location>
        <begin position="44"/>
        <end position="82"/>
    </location>
</feature>
<evidence type="ECO:0000256" key="7">
    <source>
        <dbReference type="ARBA" id="ARBA00022692"/>
    </source>
</evidence>
<comment type="subcellular location">
    <subcellularLocation>
        <location evidence="1">Cell membrane</location>
        <topology evidence="1">Multi-pass membrane protein</topology>
    </subcellularLocation>
    <subcellularLocation>
        <location evidence="12">Membrane</location>
        <topology evidence="12">Multi-pass membrane protein</topology>
    </subcellularLocation>
</comment>
<reference evidence="16" key="1">
    <citation type="submission" date="2025-08" db="UniProtKB">
        <authorList>
            <consortium name="Ensembl"/>
        </authorList>
    </citation>
    <scope>IDENTIFICATION</scope>
</reference>
<dbReference type="GO" id="GO:0016324">
    <property type="term" value="C:apical plasma membrane"/>
    <property type="evidence" value="ECO:0007669"/>
    <property type="project" value="TreeGrafter"/>
</dbReference>
<dbReference type="Gene3D" id="1.10.287.570">
    <property type="entry name" value="Helical hairpin bin"/>
    <property type="match status" value="1"/>
</dbReference>
<evidence type="ECO:0000256" key="5">
    <source>
        <dbReference type="ARBA" id="ARBA00022475"/>
    </source>
</evidence>
<dbReference type="GO" id="GO:0051453">
    <property type="term" value="P:regulation of intracellular pH"/>
    <property type="evidence" value="ECO:0007669"/>
    <property type="project" value="TreeGrafter"/>
</dbReference>
<feature type="transmembrane region" description="Helical" evidence="12">
    <location>
        <begin position="818"/>
        <end position="837"/>
    </location>
</feature>
<feature type="transmembrane region" description="Helical" evidence="12">
    <location>
        <begin position="990"/>
        <end position="1008"/>
    </location>
</feature>
<evidence type="ECO:0000256" key="1">
    <source>
        <dbReference type="ARBA" id="ARBA00004651"/>
    </source>
</evidence>
<evidence type="ECO:0000256" key="4">
    <source>
        <dbReference type="ARBA" id="ARBA00022449"/>
    </source>
</evidence>